<gene>
    <name evidence="1" type="ORF">Pc12g09620</name>
    <name evidence="1" type="ORF">PCH_Pc12g09620</name>
</gene>
<dbReference type="EMBL" id="AM920427">
    <property type="protein sequence ID" value="CAP80589.1"/>
    <property type="molecule type" value="Genomic_DNA"/>
</dbReference>
<reference evidence="1 2" key="1">
    <citation type="journal article" date="2008" name="Nat. Biotechnol.">
        <title>Genome sequencing and analysis of the filamentous fungus Penicillium chrysogenum.</title>
        <authorList>
            <person name="van den Berg M.A."/>
            <person name="Albang R."/>
            <person name="Albermann K."/>
            <person name="Badger J.H."/>
            <person name="Daran J.-M."/>
            <person name="Driessen A.J.M."/>
            <person name="Garcia-Estrada C."/>
            <person name="Fedorova N.D."/>
            <person name="Harris D.M."/>
            <person name="Heijne W.H.M."/>
            <person name="Joardar V.S."/>
            <person name="Kiel J.A.K.W."/>
            <person name="Kovalchuk A."/>
            <person name="Martin J.F."/>
            <person name="Nierman W.C."/>
            <person name="Nijland J.G."/>
            <person name="Pronk J.T."/>
            <person name="Roubos J.A."/>
            <person name="van der Klei I.J."/>
            <person name="van Peij N.N.M.E."/>
            <person name="Veenhuis M."/>
            <person name="von Doehren H."/>
            <person name="Wagner C."/>
            <person name="Wortman J.R."/>
            <person name="Bovenberg R.A.L."/>
        </authorList>
    </citation>
    <scope>NUCLEOTIDE SEQUENCE [LARGE SCALE GENOMIC DNA]</scope>
    <source>
        <strain evidence="2">ATCC 28089 / DSM 1075 / NRRL 1951 / Wisconsin 54-1255</strain>
    </source>
</reference>
<dbReference type="AlphaFoldDB" id="B6GZR1"/>
<proteinExistence type="predicted"/>
<keyword evidence="2" id="KW-1185">Reference proteome</keyword>
<sequence length="156" mass="17154">MFTPLVIWNLSKAQILPVSRDSHFNKEMITNLLHIAGPNEVYANVRVVVHTSSSRLTCFLNDSAFSYSTMHQISGHYSCAGIQGWGRRDIHQAMKGTSKSKQDANFGLLAVPVSINSTTWFPSIDIKSLVPPGILELHCLQNIPQCAGFEACLPLG</sequence>
<evidence type="ECO:0000313" key="2">
    <source>
        <dbReference type="Proteomes" id="UP000000724"/>
    </source>
</evidence>
<protein>
    <submittedName>
        <fullName evidence="1">Uncharacterized protein</fullName>
    </submittedName>
</protein>
<name>B6GZR1_PENRW</name>
<dbReference type="HOGENOM" id="CLU_1687225_0_0_1"/>
<evidence type="ECO:0000313" key="1">
    <source>
        <dbReference type="EMBL" id="CAP80589.1"/>
    </source>
</evidence>
<dbReference type="VEuPathDB" id="FungiDB:PCH_Pc12g09620"/>
<organism evidence="1 2">
    <name type="scientific">Penicillium rubens (strain ATCC 28089 / DSM 1075 / NRRL 1951 / Wisconsin 54-1255)</name>
    <name type="common">Penicillium chrysogenum</name>
    <dbReference type="NCBI Taxonomy" id="500485"/>
    <lineage>
        <taxon>Eukaryota</taxon>
        <taxon>Fungi</taxon>
        <taxon>Dikarya</taxon>
        <taxon>Ascomycota</taxon>
        <taxon>Pezizomycotina</taxon>
        <taxon>Eurotiomycetes</taxon>
        <taxon>Eurotiomycetidae</taxon>
        <taxon>Eurotiales</taxon>
        <taxon>Aspergillaceae</taxon>
        <taxon>Penicillium</taxon>
        <taxon>Penicillium chrysogenum species complex</taxon>
    </lineage>
</organism>
<accession>B6GZR1</accession>
<dbReference type="Proteomes" id="UP000000724">
    <property type="component" value="Contig Pc00c12"/>
</dbReference>